<dbReference type="PANTHER" id="PTHR47427:SF1">
    <property type="entry name" value="PROTEIN STE12"/>
    <property type="match status" value="1"/>
</dbReference>
<sequence length="422" mass="49063">MNIQGDKDLFNFLSNAPKEFRESEKIKKYQLKNGDYIHCVLWNMHFYITGTDIVKILVWRFQNAGRQLVSIKKFEEGVFSDLRNLKPGIDATLEGPRSDFLEFLYKNGCIRTQKKQKVFFWYSVPHDALFCDALERDLRRETNLYTYSKYMNNLAQGNLIPPGEYPMPLNSQFMTLGAEKPQVLPTMRSQQLERPPLERTQQRYRRIEDVPKDIQDEFSKYLNADLEKLEKESPKINEEEEEKYRRGKALQQMEDKYMQQSMPYNQPLYQQQFISPQHQPSPLINPKSLIDNDYVNIPNRLMMGASQQGMANIQNIAKNITTDLIGGVNPTKNSPFSMPKYTVKMPGSPFSLTDYPFPDEFNITDDEYDHLGNKLFEVRNPPSARDDLLNKKNSPTESSNEMYPPPNGSINSIPNSHGKPQK</sequence>
<reference evidence="7 8" key="1">
    <citation type="submission" date="2019-01" db="EMBL/GenBank/DDBJ databases">
        <title>Genomes sequencing and comparative genomics of infectious freshwater microsporidia, Cucumispora dikerogammari and Thelohania contejeani.</title>
        <authorList>
            <person name="Cormier A."/>
            <person name="Giraud I."/>
            <person name="Wattier R."/>
            <person name="Teixeira M."/>
            <person name="Grandjean F."/>
            <person name="Rigaud T."/>
            <person name="Cordaux R."/>
        </authorList>
    </citation>
    <scope>NUCLEOTIDE SEQUENCE [LARGE SCALE GENOMIC DNA]</scope>
    <source>
        <strain evidence="7">T1</strain>
        <tissue evidence="7">Spores</tissue>
    </source>
</reference>
<dbReference type="Pfam" id="PF02200">
    <property type="entry name" value="STE"/>
    <property type="match status" value="1"/>
</dbReference>
<dbReference type="Proteomes" id="UP001516464">
    <property type="component" value="Unassembled WGS sequence"/>
</dbReference>
<evidence type="ECO:0000313" key="7">
    <source>
        <dbReference type="EMBL" id="KAF7684754.1"/>
    </source>
</evidence>
<protein>
    <submittedName>
        <fullName evidence="7">Transcription factor steA</fullName>
    </submittedName>
</protein>
<evidence type="ECO:0000256" key="5">
    <source>
        <dbReference type="ARBA" id="ARBA00024345"/>
    </source>
</evidence>
<dbReference type="EMBL" id="SBIQ01000002">
    <property type="protein sequence ID" value="KAF7684754.1"/>
    <property type="molecule type" value="Genomic_DNA"/>
</dbReference>
<evidence type="ECO:0000256" key="4">
    <source>
        <dbReference type="ARBA" id="ARBA00023242"/>
    </source>
</evidence>
<dbReference type="InterPro" id="IPR003120">
    <property type="entry name" value="Ste12"/>
</dbReference>
<keyword evidence="8" id="KW-1185">Reference proteome</keyword>
<name>A0ABQ7I2R5_9MICR</name>
<accession>A0ABQ7I2R5</accession>
<feature type="compositionally biased region" description="Polar residues" evidence="6">
    <location>
        <begin position="391"/>
        <end position="401"/>
    </location>
</feature>
<comment type="similarity">
    <text evidence="5">Belongs to the STE12 transcription factor family.</text>
</comment>
<keyword evidence="2" id="KW-0805">Transcription regulation</keyword>
<evidence type="ECO:0000256" key="3">
    <source>
        <dbReference type="ARBA" id="ARBA00023163"/>
    </source>
</evidence>
<comment type="subcellular location">
    <subcellularLocation>
        <location evidence="1">Nucleus</location>
    </subcellularLocation>
</comment>
<dbReference type="InterPro" id="IPR052127">
    <property type="entry name" value="STE12_transcription_factor"/>
</dbReference>
<comment type="caution">
    <text evidence="7">The sequence shown here is derived from an EMBL/GenBank/DDBJ whole genome shotgun (WGS) entry which is preliminary data.</text>
</comment>
<proteinExistence type="inferred from homology"/>
<dbReference type="PANTHER" id="PTHR47427">
    <property type="entry name" value="PROTEIN STE12"/>
    <property type="match status" value="1"/>
</dbReference>
<keyword evidence="3" id="KW-0804">Transcription</keyword>
<evidence type="ECO:0000256" key="1">
    <source>
        <dbReference type="ARBA" id="ARBA00004123"/>
    </source>
</evidence>
<evidence type="ECO:0000313" key="8">
    <source>
        <dbReference type="Proteomes" id="UP001516464"/>
    </source>
</evidence>
<dbReference type="SMART" id="SM00424">
    <property type="entry name" value="STE"/>
    <property type="match status" value="1"/>
</dbReference>
<feature type="region of interest" description="Disordered" evidence="6">
    <location>
        <begin position="377"/>
        <end position="422"/>
    </location>
</feature>
<evidence type="ECO:0000256" key="2">
    <source>
        <dbReference type="ARBA" id="ARBA00023015"/>
    </source>
</evidence>
<organism evidence="7 8">
    <name type="scientific">Astathelohania contejeani</name>
    <dbReference type="NCBI Taxonomy" id="164912"/>
    <lineage>
        <taxon>Eukaryota</taxon>
        <taxon>Fungi</taxon>
        <taxon>Fungi incertae sedis</taxon>
        <taxon>Microsporidia</taxon>
        <taxon>Astathelohaniidae</taxon>
        <taxon>Astathelohania</taxon>
    </lineage>
</organism>
<evidence type="ECO:0000256" key="6">
    <source>
        <dbReference type="SAM" id="MobiDB-lite"/>
    </source>
</evidence>
<gene>
    <name evidence="7" type="primary">steA</name>
    <name evidence="7" type="ORF">TCON_0049</name>
</gene>
<keyword evidence="4" id="KW-0539">Nucleus</keyword>